<dbReference type="InterPro" id="IPR014756">
    <property type="entry name" value="Ig_E-set"/>
</dbReference>
<feature type="domain" description="N,N-dimethylformamidase beta subunit-like C-terminal" evidence="3">
    <location>
        <begin position="144"/>
        <end position="548"/>
    </location>
</feature>
<dbReference type="Pfam" id="PF17957">
    <property type="entry name" value="Big_7"/>
    <property type="match status" value="1"/>
</dbReference>
<dbReference type="AlphaFoldDB" id="A0A4Y8JX06"/>
<dbReference type="EMBL" id="SOHA01000037">
    <property type="protein sequence ID" value="TFD27997.1"/>
    <property type="molecule type" value="Genomic_DNA"/>
</dbReference>
<proteinExistence type="predicted"/>
<reference evidence="4 5" key="1">
    <citation type="submission" date="2019-03" db="EMBL/GenBank/DDBJ databases">
        <title>Genomics of glacier-inhabiting Cryobacterium strains.</title>
        <authorList>
            <person name="Liu Q."/>
            <person name="Xin Y.-H."/>
        </authorList>
    </citation>
    <scope>NUCLEOTIDE SEQUENCE [LARGE SCALE GENOMIC DNA]</scope>
    <source>
        <strain evidence="4 5">TMT1-51</strain>
    </source>
</reference>
<evidence type="ECO:0000259" key="2">
    <source>
        <dbReference type="Pfam" id="PF13313"/>
    </source>
</evidence>
<evidence type="ECO:0000256" key="1">
    <source>
        <dbReference type="SAM" id="MobiDB-lite"/>
    </source>
</evidence>
<keyword evidence="5" id="KW-1185">Reference proteome</keyword>
<dbReference type="Pfam" id="PF13313">
    <property type="entry name" value="DUF4082"/>
    <property type="match status" value="1"/>
</dbReference>
<evidence type="ECO:0000313" key="5">
    <source>
        <dbReference type="Proteomes" id="UP000297472"/>
    </source>
</evidence>
<dbReference type="InterPro" id="IPR046540">
    <property type="entry name" value="DMFA2_C"/>
</dbReference>
<evidence type="ECO:0000259" key="3">
    <source>
        <dbReference type="Pfam" id="PF20254"/>
    </source>
</evidence>
<dbReference type="InterPro" id="IPR025141">
    <property type="entry name" value="DUF4082"/>
</dbReference>
<feature type="non-terminal residue" evidence="4">
    <location>
        <position position="899"/>
    </location>
</feature>
<gene>
    <name evidence="4" type="ORF">E3T49_12300</name>
</gene>
<dbReference type="Proteomes" id="UP000297472">
    <property type="component" value="Unassembled WGS sequence"/>
</dbReference>
<dbReference type="OrthoDB" id="505641at2"/>
<comment type="caution">
    <text evidence="4">The sequence shown here is derived from an EMBL/GenBank/DDBJ whole genome shotgun (WGS) entry which is preliminary data.</text>
</comment>
<dbReference type="Gene3D" id="2.60.40.650">
    <property type="match status" value="1"/>
</dbReference>
<dbReference type="SUPFAM" id="SSF81296">
    <property type="entry name" value="E set domains"/>
    <property type="match status" value="1"/>
</dbReference>
<name>A0A4Y8JX06_9MICO</name>
<feature type="region of interest" description="Disordered" evidence="1">
    <location>
        <begin position="1"/>
        <end position="34"/>
    </location>
</feature>
<dbReference type="Pfam" id="PF20254">
    <property type="entry name" value="DMFA2_C"/>
    <property type="match status" value="1"/>
</dbReference>
<protein>
    <submittedName>
        <fullName evidence="4">DUF4082 domain-containing protein</fullName>
    </submittedName>
</protein>
<organism evidence="4 5">
    <name type="scientific">Cryobacterium cryoconiti</name>
    <dbReference type="NCBI Taxonomy" id="1259239"/>
    <lineage>
        <taxon>Bacteria</taxon>
        <taxon>Bacillati</taxon>
        <taxon>Actinomycetota</taxon>
        <taxon>Actinomycetes</taxon>
        <taxon>Micrococcales</taxon>
        <taxon>Microbacteriaceae</taxon>
        <taxon>Cryobacterium</taxon>
    </lineage>
</organism>
<feature type="domain" description="DUF4082" evidence="2">
    <location>
        <begin position="695"/>
        <end position="849"/>
    </location>
</feature>
<evidence type="ECO:0000313" key="4">
    <source>
        <dbReference type="EMBL" id="TFD27997.1"/>
    </source>
</evidence>
<feature type="compositionally biased region" description="Basic residues" evidence="1">
    <location>
        <begin position="19"/>
        <end position="29"/>
    </location>
</feature>
<sequence length="899" mass="94211">MKIFLSGAPVDRAESATKNHPRAKSARGRTARDQLKRGLGASAPIVASRHSAFRSIVCALIALSLVGFSVVSFDARASAETAPCAPPSSNTIACENLLPGTPESDWGESGSGDPSIQGFATAMSVNVGETVEFKILTPAVSYHIDILRLGYYQGNGARKIAPAVLPSVPLPQEQPSCLTFSDTGLIDCGNWAVSASWAVPETAVSGVYIAHLVREDTGGGSLIPFVVRNDASTSSIVFQTSDQTWQAYNDYGGNSLYVCAVDCPSAVPAEAPRAAFKVSYNRPFNHDAASPNWLMASELPMIRFLEANGYDVTYLSGVDTSIRGPLLLNHKVFLSTGHDEYWAGSQRTNVETARDAGVSLAFFSGNEMFWKTRWEPSADESLTANRTLVCYKDTHFNAPTDPVSWTGTWRDPRFGTAGGGGNPENSLTGQFFLVNAGSTDIRVPAEYANMRLWRNTDAAALTGNQSLILGPGLDTLGYEWDVDADNGFRPAGAFKLSSTTIDSREVFTDYGSNVAPGRVTHNLTMYRAASGALVFGAGTVQWSYGLDGYTTGRAPDRNMKQATVNLLADMGAQPAALTTGLVAAAKSTDGTAPTSVITSGLNGQSLADGTKVTVTGTAADAAGVVAGVEVSTDGGATWRPATGRNKWTLSWIAHGSPSASIKTRAVDDSGNLETPDAGASVNISCPCSIWGTNVAPDIADSGDTASVELGLRFSSDKAGTVTGVRFFKSTNNTGTHSGSLWTATGQRLATAEFSGETEFGWQTVTFSTPVAIEANTTHVVSYFAPKGHYAHTPGYMYAHPSPMPAGNANVDSAPLHAARNTPTSGNGLYTYSAASAFPVDSVRAENYWVDVVFMPADSVPSVLAAPVVVSTSPASGASGAPVTTVLSAVFDQAVLASSI</sequence>
<accession>A0A4Y8JX06</accession>